<name>A0A0F9EAJ5_9ZZZZ</name>
<dbReference type="GO" id="GO:0052717">
    <property type="term" value="F:tRNA-specific adenosine-34 deaminase activity"/>
    <property type="evidence" value="ECO:0007669"/>
    <property type="project" value="UniProtKB-EC"/>
</dbReference>
<dbReference type="Pfam" id="PF14437">
    <property type="entry name" value="MafB19-deam"/>
    <property type="match status" value="1"/>
</dbReference>
<evidence type="ECO:0000259" key="11">
    <source>
        <dbReference type="PROSITE" id="PS51747"/>
    </source>
</evidence>
<keyword evidence="7" id="KW-0479">Metal-binding</keyword>
<keyword evidence="8" id="KW-0378">Hydrolase</keyword>
<dbReference type="GO" id="GO:0008270">
    <property type="term" value="F:zinc ion binding"/>
    <property type="evidence" value="ECO:0007669"/>
    <property type="project" value="InterPro"/>
</dbReference>
<dbReference type="InterPro" id="IPR016193">
    <property type="entry name" value="Cytidine_deaminase-like"/>
</dbReference>
<dbReference type="GO" id="GO:0002100">
    <property type="term" value="P:tRNA wobble adenosine to inosine editing"/>
    <property type="evidence" value="ECO:0007669"/>
    <property type="project" value="InterPro"/>
</dbReference>
<comment type="caution">
    <text evidence="12">The sequence shown here is derived from an EMBL/GenBank/DDBJ whole genome shotgun (WGS) entry which is preliminary data.</text>
</comment>
<evidence type="ECO:0000256" key="7">
    <source>
        <dbReference type="ARBA" id="ARBA00022723"/>
    </source>
</evidence>
<protein>
    <recommendedName>
        <fullName evidence="5">tRNA-specific adenosine deaminase 2</fullName>
        <ecNumber evidence="4">3.5.4.33</ecNumber>
    </recommendedName>
</protein>
<accession>A0A0F9EAJ5</accession>
<reference evidence="12" key="1">
    <citation type="journal article" date="2015" name="Nature">
        <title>Complex archaea that bridge the gap between prokaryotes and eukaryotes.</title>
        <authorList>
            <person name="Spang A."/>
            <person name="Saw J.H."/>
            <person name="Jorgensen S.L."/>
            <person name="Zaremba-Niedzwiedzka K."/>
            <person name="Martijn J."/>
            <person name="Lind A.E."/>
            <person name="van Eijk R."/>
            <person name="Schleper C."/>
            <person name="Guy L."/>
            <person name="Ettema T.J."/>
        </authorList>
    </citation>
    <scope>NUCLEOTIDE SEQUENCE</scope>
</reference>
<dbReference type="Gene3D" id="3.40.140.10">
    <property type="entry name" value="Cytidine Deaminase, domain 2"/>
    <property type="match status" value="1"/>
</dbReference>
<evidence type="ECO:0000256" key="9">
    <source>
        <dbReference type="ARBA" id="ARBA00022833"/>
    </source>
</evidence>
<dbReference type="NCBIfam" id="NF008113">
    <property type="entry name" value="PRK10860.1"/>
    <property type="match status" value="1"/>
</dbReference>
<keyword evidence="9" id="KW-0862">Zinc</keyword>
<dbReference type="InterPro" id="IPR002125">
    <property type="entry name" value="CMP_dCMP_dom"/>
</dbReference>
<comment type="subunit">
    <text evidence="3">Homodimer.</text>
</comment>
<dbReference type="PROSITE" id="PS51747">
    <property type="entry name" value="CYT_DCMP_DEAMINASES_2"/>
    <property type="match status" value="1"/>
</dbReference>
<comment type="catalytic activity">
    <reaction evidence="10">
        <text>adenosine(34) in tRNA + H2O + H(+) = inosine(34) in tRNA + NH4(+)</text>
        <dbReference type="Rhea" id="RHEA:43168"/>
        <dbReference type="Rhea" id="RHEA-COMP:10373"/>
        <dbReference type="Rhea" id="RHEA-COMP:10374"/>
        <dbReference type="ChEBI" id="CHEBI:15377"/>
        <dbReference type="ChEBI" id="CHEBI:15378"/>
        <dbReference type="ChEBI" id="CHEBI:28938"/>
        <dbReference type="ChEBI" id="CHEBI:74411"/>
        <dbReference type="ChEBI" id="CHEBI:82852"/>
        <dbReference type="EC" id="3.5.4.33"/>
    </reaction>
</comment>
<evidence type="ECO:0000256" key="3">
    <source>
        <dbReference type="ARBA" id="ARBA00011738"/>
    </source>
</evidence>
<dbReference type="CDD" id="cd01285">
    <property type="entry name" value="nucleoside_deaminase"/>
    <property type="match status" value="1"/>
</dbReference>
<dbReference type="PANTHER" id="PTHR11079">
    <property type="entry name" value="CYTOSINE DEAMINASE FAMILY MEMBER"/>
    <property type="match status" value="1"/>
</dbReference>
<dbReference type="PANTHER" id="PTHR11079:SF202">
    <property type="entry name" value="TRNA-SPECIFIC ADENOSINE DEAMINASE"/>
    <property type="match status" value="1"/>
</dbReference>
<evidence type="ECO:0000256" key="8">
    <source>
        <dbReference type="ARBA" id="ARBA00022801"/>
    </source>
</evidence>
<evidence type="ECO:0000256" key="1">
    <source>
        <dbReference type="ARBA" id="ARBA00001947"/>
    </source>
</evidence>
<keyword evidence="6" id="KW-0819">tRNA processing</keyword>
<gene>
    <name evidence="12" type="ORF">LCGC14_2098500</name>
</gene>
<evidence type="ECO:0000256" key="6">
    <source>
        <dbReference type="ARBA" id="ARBA00022694"/>
    </source>
</evidence>
<evidence type="ECO:0000313" key="12">
    <source>
        <dbReference type="EMBL" id="KKL71078.1"/>
    </source>
</evidence>
<dbReference type="AlphaFoldDB" id="A0A0F9EAJ5"/>
<dbReference type="SUPFAM" id="SSF53927">
    <property type="entry name" value="Cytidine deaminase-like"/>
    <property type="match status" value="1"/>
</dbReference>
<proteinExistence type="inferred from homology"/>
<dbReference type="InterPro" id="IPR058535">
    <property type="entry name" value="MafB19-deam"/>
</dbReference>
<organism evidence="12">
    <name type="scientific">marine sediment metagenome</name>
    <dbReference type="NCBI Taxonomy" id="412755"/>
    <lineage>
        <taxon>unclassified sequences</taxon>
        <taxon>metagenomes</taxon>
        <taxon>ecological metagenomes</taxon>
    </lineage>
</organism>
<evidence type="ECO:0000256" key="10">
    <source>
        <dbReference type="ARBA" id="ARBA00048045"/>
    </source>
</evidence>
<dbReference type="EC" id="3.5.4.33" evidence="4"/>
<comment type="similarity">
    <text evidence="2">Belongs to the cytidine and deoxycytidylate deaminase family. ADAT2 subfamily.</text>
</comment>
<sequence length="146" mass="15694">MRLSLAEAERAAVDGEVPVGAVLVVGGEVVASSRNARQQSHDPTAHAEVLLLRQGFKGSWHFEDATLYVTKEPCVMCCGAMVNARLGRLVYGCPDEKGGGLSIYGLLTDGRLNHRVEVTSGVLEEECAQVLKRFFIARRGAHDADG</sequence>
<evidence type="ECO:0000256" key="5">
    <source>
        <dbReference type="ARBA" id="ARBA00019216"/>
    </source>
</evidence>
<evidence type="ECO:0000256" key="4">
    <source>
        <dbReference type="ARBA" id="ARBA00012740"/>
    </source>
</evidence>
<dbReference type="PROSITE" id="PS00903">
    <property type="entry name" value="CYT_DCMP_DEAMINASES_1"/>
    <property type="match status" value="1"/>
</dbReference>
<evidence type="ECO:0000256" key="2">
    <source>
        <dbReference type="ARBA" id="ARBA00010669"/>
    </source>
</evidence>
<dbReference type="InterPro" id="IPR028883">
    <property type="entry name" value="tRNA_aden_deaminase"/>
</dbReference>
<dbReference type="InterPro" id="IPR016192">
    <property type="entry name" value="APOBEC/CMP_deaminase_Zn-bd"/>
</dbReference>
<feature type="domain" description="CMP/dCMP-type deaminase" evidence="11">
    <location>
        <begin position="1"/>
        <end position="119"/>
    </location>
</feature>
<dbReference type="EMBL" id="LAZR01025697">
    <property type="protein sequence ID" value="KKL71078.1"/>
    <property type="molecule type" value="Genomic_DNA"/>
</dbReference>
<comment type="cofactor">
    <cofactor evidence="1">
        <name>Zn(2+)</name>
        <dbReference type="ChEBI" id="CHEBI:29105"/>
    </cofactor>
</comment>
<dbReference type="HAMAP" id="MF_00972">
    <property type="entry name" value="tRNA_aden_deaminase"/>
    <property type="match status" value="1"/>
</dbReference>